<dbReference type="GO" id="GO:0042597">
    <property type="term" value="C:periplasmic space"/>
    <property type="evidence" value="ECO:0007669"/>
    <property type="project" value="UniProtKB-SubCell"/>
</dbReference>
<dbReference type="RefSeq" id="WP_156215363.1">
    <property type="nucleotide sequence ID" value="NZ_WOFH01000002.1"/>
</dbReference>
<comment type="similarity">
    <text evidence="2">Belongs to the bacterial solute-binding protein SsuA/TauA family.</text>
</comment>
<dbReference type="PROSITE" id="PS51257">
    <property type="entry name" value="PROKAR_LIPOPROTEIN"/>
    <property type="match status" value="1"/>
</dbReference>
<dbReference type="SMART" id="SM00062">
    <property type="entry name" value="PBPb"/>
    <property type="match status" value="1"/>
</dbReference>
<dbReference type="SUPFAM" id="SSF53850">
    <property type="entry name" value="Periplasmic binding protein-like II"/>
    <property type="match status" value="1"/>
</dbReference>
<feature type="signal peptide" evidence="4">
    <location>
        <begin position="1"/>
        <end position="23"/>
    </location>
</feature>
<dbReference type="InterPro" id="IPR001638">
    <property type="entry name" value="Solute-binding_3/MltF_N"/>
</dbReference>
<feature type="chain" id="PRO_5038906565" evidence="4">
    <location>
        <begin position="24"/>
        <end position="327"/>
    </location>
</feature>
<name>A0A7K1KVV9_9ACTN</name>
<sequence>MRQSGRRSVLLGALLLVASLAVGCGDSDDSSGSSKGLEKKTLTVASLPLVDGAALHIAQKQKLFEAEGLKVQIKPVQQSIQALPALAKGDVDLIAGANYVSFLQANEKGTLKLSIVAEGATLTSNMMNVLVKSDSKIKTAKDLEGKKVAVNILNNIQSLTLNAILKANNVDASKVTYVAIPFPQMAAALEKGQVDAVHIVEPFLSDTQKKQGARVAVDGGSEPVTGLPISGYVSTQDFTSKNPKAAAAFQRAIMKAQGIATGDRKRVEEVLPGYAKIDPQVASVITLPGYPTTLNTTRMQRVVDLMTTAGLLKQKPDLKSILFQPTA</sequence>
<organism evidence="6 7">
    <name type="scientific">Actinomadura litoris</name>
    <dbReference type="NCBI Taxonomy" id="2678616"/>
    <lineage>
        <taxon>Bacteria</taxon>
        <taxon>Bacillati</taxon>
        <taxon>Actinomycetota</taxon>
        <taxon>Actinomycetes</taxon>
        <taxon>Streptosporangiales</taxon>
        <taxon>Thermomonosporaceae</taxon>
        <taxon>Actinomadura</taxon>
    </lineage>
</organism>
<dbReference type="Pfam" id="PF09084">
    <property type="entry name" value="NMT1"/>
    <property type="match status" value="1"/>
</dbReference>
<protein>
    <submittedName>
        <fullName evidence="6">Transporter substrate-binding domain-containing protein</fullName>
    </submittedName>
</protein>
<evidence type="ECO:0000313" key="7">
    <source>
        <dbReference type="Proteomes" id="UP000432015"/>
    </source>
</evidence>
<reference evidence="6 7" key="1">
    <citation type="submission" date="2019-11" db="EMBL/GenBank/DDBJ databases">
        <authorList>
            <person name="Cao P."/>
        </authorList>
    </citation>
    <scope>NUCLEOTIDE SEQUENCE [LARGE SCALE GENOMIC DNA]</scope>
    <source>
        <strain evidence="6 7">NEAU-AAG5</strain>
    </source>
</reference>
<comment type="caution">
    <text evidence="6">The sequence shown here is derived from an EMBL/GenBank/DDBJ whole genome shotgun (WGS) entry which is preliminary data.</text>
</comment>
<evidence type="ECO:0000256" key="4">
    <source>
        <dbReference type="SAM" id="SignalP"/>
    </source>
</evidence>
<proteinExistence type="inferred from homology"/>
<keyword evidence="3 4" id="KW-0732">Signal</keyword>
<gene>
    <name evidence="6" type="ORF">GNZ18_06975</name>
</gene>
<dbReference type="AlphaFoldDB" id="A0A7K1KVV9"/>
<dbReference type="Gene3D" id="3.40.190.10">
    <property type="entry name" value="Periplasmic binding protein-like II"/>
    <property type="match status" value="2"/>
</dbReference>
<dbReference type="PANTHER" id="PTHR30024">
    <property type="entry name" value="ALIPHATIC SULFONATES-BINDING PROTEIN-RELATED"/>
    <property type="match status" value="1"/>
</dbReference>
<dbReference type="PANTHER" id="PTHR30024:SF47">
    <property type="entry name" value="TAURINE-BINDING PERIPLASMIC PROTEIN"/>
    <property type="match status" value="1"/>
</dbReference>
<keyword evidence="7" id="KW-1185">Reference proteome</keyword>
<evidence type="ECO:0000256" key="3">
    <source>
        <dbReference type="ARBA" id="ARBA00022729"/>
    </source>
</evidence>
<evidence type="ECO:0000313" key="6">
    <source>
        <dbReference type="EMBL" id="MUN36342.1"/>
    </source>
</evidence>
<dbReference type="Proteomes" id="UP000432015">
    <property type="component" value="Unassembled WGS sequence"/>
</dbReference>
<dbReference type="InterPro" id="IPR015168">
    <property type="entry name" value="SsuA/THI5"/>
</dbReference>
<comment type="subcellular location">
    <subcellularLocation>
        <location evidence="1">Periplasm</location>
    </subcellularLocation>
</comment>
<evidence type="ECO:0000259" key="5">
    <source>
        <dbReference type="SMART" id="SM00062"/>
    </source>
</evidence>
<evidence type="ECO:0000256" key="1">
    <source>
        <dbReference type="ARBA" id="ARBA00004418"/>
    </source>
</evidence>
<feature type="domain" description="Solute-binding protein family 3/N-terminal" evidence="5">
    <location>
        <begin position="41"/>
        <end position="260"/>
    </location>
</feature>
<dbReference type="EMBL" id="WOFH01000002">
    <property type="protein sequence ID" value="MUN36342.1"/>
    <property type="molecule type" value="Genomic_DNA"/>
</dbReference>
<evidence type="ECO:0000256" key="2">
    <source>
        <dbReference type="ARBA" id="ARBA00010742"/>
    </source>
</evidence>
<accession>A0A7K1KVV9</accession>